<dbReference type="SUPFAM" id="SSF51092">
    <property type="entry name" value="Vitelline membrane outer protein-I (VMO-I)"/>
    <property type="match status" value="1"/>
</dbReference>
<gene>
    <name evidence="2" type="primary">VMO1_1</name>
    <name evidence="2" type="ORF">FQV24_0001904</name>
</gene>
<feature type="non-terminal residue" evidence="2">
    <location>
        <position position="204"/>
    </location>
</feature>
<feature type="chain" id="PRO_5035175689" evidence="1">
    <location>
        <begin position="22"/>
        <end position="204"/>
    </location>
</feature>
<proteinExistence type="predicted"/>
<dbReference type="InterPro" id="IPR036706">
    <property type="entry name" value="VOMI_sf"/>
</dbReference>
<evidence type="ECO:0000313" key="3">
    <source>
        <dbReference type="Proteomes" id="UP000785099"/>
    </source>
</evidence>
<dbReference type="Proteomes" id="UP000785099">
    <property type="component" value="Unassembled WGS sequence"/>
</dbReference>
<reference evidence="2 3" key="1">
    <citation type="journal article" date="2019" name="Gigascience">
        <title>High-coverage genomes to elucidate the evolution of penguins.</title>
        <authorList>
            <person name="Pan H."/>
            <person name="Cole T.L."/>
            <person name="Bi X."/>
            <person name="Fang M."/>
            <person name="Zhou C."/>
            <person name="Yang Z."/>
            <person name="Ksepka D.T."/>
            <person name="Hart T."/>
            <person name="Bouzat J.L."/>
            <person name="Argilla L.S."/>
            <person name="Bertelsen M.F."/>
            <person name="Boersma P.D."/>
            <person name="Bost C.A."/>
            <person name="Cherel Y."/>
            <person name="Dann P."/>
            <person name="Fiddaman S.R."/>
            <person name="Howard P."/>
            <person name="Labuschagne K."/>
            <person name="Mattern T."/>
            <person name="Miller G."/>
            <person name="Parker P."/>
            <person name="Phillips R.A."/>
            <person name="Quillfeldt P."/>
            <person name="Ryan P.G."/>
            <person name="Taylor H."/>
            <person name="Thompson D.R."/>
            <person name="Young M.J."/>
            <person name="Ellegaard M.R."/>
            <person name="Gilbert M.T.P."/>
            <person name="Sinding M.S."/>
            <person name="Pacheco G."/>
            <person name="Shepherd L.D."/>
            <person name="Tennyson A.J.D."/>
            <person name="Grosser S."/>
            <person name="Kay E."/>
            <person name="Nupen L.J."/>
            <person name="Ellenberg U."/>
            <person name="Houston D.M."/>
            <person name="Reeve A.H."/>
            <person name="Johnson K."/>
            <person name="Masello J.F."/>
            <person name="Stracke T."/>
            <person name="McKinlay B."/>
            <person name="Borboroglu P.G."/>
            <person name="Zhang D.X."/>
            <person name="Zhang G."/>
        </authorList>
    </citation>
    <scope>NUCLEOTIDE SEQUENCE [LARGE SCALE GENOMIC DNA]</scope>
    <source>
        <strain evidence="2">GAPE 212</strain>
    </source>
</reference>
<sequence>TALLMPATLILLLSLCTPGTGVWEYTSVLTVPNGGHWGNWRSWQFCRYGYGNGFALKAKFFLFPTISCPCTLVEPSQSGRDDTALNSICLHCQDDSIIESLTFLCLLFIRWGTWTSFQVCPVGYLTSFLLRTEKSQGGGDDTAANNIQFKCSDATVLVGDGLSRGRFGPWSKSCNICSLQIKVEPSQGLQDDTALNNVKFFCCK</sequence>
<dbReference type="PANTHER" id="PTHR18841">
    <property type="entry name" value="VITELLINE MEMBRANE OUTER LAYER PROTEIN I-RELATED"/>
    <property type="match status" value="1"/>
</dbReference>
<dbReference type="EMBL" id="VUKU01001067">
    <property type="protein sequence ID" value="KAF1459116.1"/>
    <property type="molecule type" value="Genomic_DNA"/>
</dbReference>
<dbReference type="PANTHER" id="PTHR18841:SF2">
    <property type="entry name" value="VITELLINE MEMBRANE OUTER LAYER PROTEIN 1 HOMOLOG"/>
    <property type="match status" value="1"/>
</dbReference>
<name>A0A8J4MX97_SPHME</name>
<keyword evidence="1" id="KW-0732">Signal</keyword>
<dbReference type="Gene3D" id="2.100.10.20">
    <property type="entry name" value="Vitelline membrane outer layer protein I (VOMI)"/>
    <property type="match status" value="1"/>
</dbReference>
<feature type="signal peptide" evidence="1">
    <location>
        <begin position="1"/>
        <end position="21"/>
    </location>
</feature>
<dbReference type="GO" id="GO:0005615">
    <property type="term" value="C:extracellular space"/>
    <property type="evidence" value="ECO:0007669"/>
    <property type="project" value="TreeGrafter"/>
</dbReference>
<keyword evidence="3" id="KW-1185">Reference proteome</keyword>
<protein>
    <submittedName>
        <fullName evidence="2">Vitelline membrane outer layer protein 1</fullName>
    </submittedName>
</protein>
<accession>A0A8J4MX97</accession>
<evidence type="ECO:0000256" key="1">
    <source>
        <dbReference type="SAM" id="SignalP"/>
    </source>
</evidence>
<dbReference type="InterPro" id="IPR005515">
    <property type="entry name" value="VOMI"/>
</dbReference>
<feature type="non-terminal residue" evidence="2">
    <location>
        <position position="1"/>
    </location>
</feature>
<dbReference type="Pfam" id="PF03762">
    <property type="entry name" value="VOMI"/>
    <property type="match status" value="1"/>
</dbReference>
<comment type="caution">
    <text evidence="2">The sequence shown here is derived from an EMBL/GenBank/DDBJ whole genome shotgun (WGS) entry which is preliminary data.</text>
</comment>
<dbReference type="AlphaFoldDB" id="A0A8J4MX97"/>
<evidence type="ECO:0000313" key="2">
    <source>
        <dbReference type="EMBL" id="KAF1459116.1"/>
    </source>
</evidence>
<organism evidence="2 3">
    <name type="scientific">Spheniscus mendiculus</name>
    <name type="common">Galapagos penguin</name>
    <dbReference type="NCBI Taxonomy" id="156760"/>
    <lineage>
        <taxon>Eukaryota</taxon>
        <taxon>Metazoa</taxon>
        <taxon>Chordata</taxon>
        <taxon>Craniata</taxon>
        <taxon>Vertebrata</taxon>
        <taxon>Euteleostomi</taxon>
        <taxon>Archelosauria</taxon>
        <taxon>Archosauria</taxon>
        <taxon>Dinosauria</taxon>
        <taxon>Saurischia</taxon>
        <taxon>Theropoda</taxon>
        <taxon>Coelurosauria</taxon>
        <taxon>Aves</taxon>
        <taxon>Neognathae</taxon>
        <taxon>Neoaves</taxon>
        <taxon>Aequornithes</taxon>
        <taxon>Sphenisciformes</taxon>
        <taxon>Spheniscidae</taxon>
        <taxon>Spheniscus</taxon>
    </lineage>
</organism>